<evidence type="ECO:0000313" key="6">
    <source>
        <dbReference type="Proteomes" id="UP000515125"/>
    </source>
</evidence>
<name>A0A6P6RTL3_9EIME</name>
<evidence type="ECO:0000256" key="4">
    <source>
        <dbReference type="ARBA" id="ARBA00029902"/>
    </source>
</evidence>
<dbReference type="RefSeq" id="XP_026190440.1">
    <property type="nucleotide sequence ID" value="XM_026334655.1"/>
</dbReference>
<keyword evidence="3" id="KW-0067">ATP-binding</keyword>
<evidence type="ECO:0000256" key="1">
    <source>
        <dbReference type="ARBA" id="ARBA00015647"/>
    </source>
</evidence>
<dbReference type="Gene3D" id="3.40.630.30">
    <property type="match status" value="1"/>
</dbReference>
<dbReference type="InterPro" id="IPR003721">
    <property type="entry name" value="Pantoate_ligase"/>
</dbReference>
<reference evidence="7" key="1">
    <citation type="submission" date="2025-08" db="UniProtKB">
        <authorList>
            <consortium name="RefSeq"/>
        </authorList>
    </citation>
    <scope>IDENTIFICATION</scope>
</reference>
<dbReference type="SUPFAM" id="SSF55729">
    <property type="entry name" value="Acyl-CoA N-acyltransferases (Nat)"/>
    <property type="match status" value="1"/>
</dbReference>
<dbReference type="GO" id="GO:0004592">
    <property type="term" value="F:pantoate-beta-alanine ligase activity"/>
    <property type="evidence" value="ECO:0007669"/>
    <property type="project" value="InterPro"/>
</dbReference>
<dbReference type="NCBIfam" id="TIGR00125">
    <property type="entry name" value="cyt_tran_rel"/>
    <property type="match status" value="1"/>
</dbReference>
<dbReference type="GO" id="GO:0005524">
    <property type="term" value="F:ATP binding"/>
    <property type="evidence" value="ECO:0007669"/>
    <property type="project" value="UniProtKB-KW"/>
</dbReference>
<dbReference type="InterPro" id="IPR004821">
    <property type="entry name" value="Cyt_trans-like"/>
</dbReference>
<dbReference type="PANTHER" id="PTHR21299:SF1">
    <property type="entry name" value="PANTOATE--BETA-ALANINE LIGASE"/>
    <property type="match status" value="1"/>
</dbReference>
<sequence>SPCGTSPRQTEMLILRTSSEVAVHRSRRPPLREGFPPSCPILGATEEQQLLQRQEATAGGSHVGPRRRIGFVPTLGGLHEGHLSLIRAASRQCDEVWVSIFLNPTQFQSQNDFDSYPGDLQSDIQLLRTKTETQVLFLPDVREMYPNLAQREARDDTGAQGTPVGTQSAEASFADLEINFRNIECCPGEGSRRPGFFKGVGQIVQKLFALVRPTHVFFGQKDFLQTVCVRALKQQQRQLQRVHGDLLPPLLNSPEAVAGPSVALLPPHAAPCVLLLRSLSLRLFHMDPARGAPGEEKILGELEALELSDAAVQRLSGEEQRVLWPWGAWSEKKRRTDDAPQTEYFLLRDHKEPNASTLIAYLAFTRGPGKSTSASERLIEIQRLFVAPSRRRSGLGEAFFGVCMLALHQQCPQQQQLVTCVVPRLAIKVVESLGLAEAPESPTEGKPGDVSVCVDLHRLVQRLLRP</sequence>
<dbReference type="OrthoDB" id="2020436at2759"/>
<gene>
    <name evidence="7" type="primary">LOC34620741</name>
</gene>
<accession>A0A6P6RTL3</accession>
<proteinExistence type="predicted"/>
<feature type="non-terminal residue" evidence="7">
    <location>
        <position position="1"/>
    </location>
</feature>
<protein>
    <recommendedName>
        <fullName evidence="1">Pantoate--beta-alanine ligase</fullName>
    </recommendedName>
    <alternativeName>
        <fullName evidence="5">Pantoate-activating enzyme</fullName>
    </alternativeName>
    <alternativeName>
        <fullName evidence="4">Pantothenate synthetase</fullName>
    </alternativeName>
</protein>
<dbReference type="GeneID" id="34620741"/>
<dbReference type="Gene3D" id="3.40.50.620">
    <property type="entry name" value="HUPs"/>
    <property type="match status" value="1"/>
</dbReference>
<evidence type="ECO:0000256" key="3">
    <source>
        <dbReference type="ARBA" id="ARBA00022840"/>
    </source>
</evidence>
<dbReference type="GO" id="GO:0015940">
    <property type="term" value="P:pantothenate biosynthetic process"/>
    <property type="evidence" value="ECO:0007669"/>
    <property type="project" value="InterPro"/>
</dbReference>
<organism evidence="6 7">
    <name type="scientific">Cyclospora cayetanensis</name>
    <dbReference type="NCBI Taxonomy" id="88456"/>
    <lineage>
        <taxon>Eukaryota</taxon>
        <taxon>Sar</taxon>
        <taxon>Alveolata</taxon>
        <taxon>Apicomplexa</taxon>
        <taxon>Conoidasida</taxon>
        <taxon>Coccidia</taxon>
        <taxon>Eucoccidiorida</taxon>
        <taxon>Eimeriorina</taxon>
        <taxon>Eimeriidae</taxon>
        <taxon>Cyclospora</taxon>
    </lineage>
</organism>
<dbReference type="InterPro" id="IPR016181">
    <property type="entry name" value="Acyl_CoA_acyltransferase"/>
</dbReference>
<evidence type="ECO:0000313" key="7">
    <source>
        <dbReference type="RefSeq" id="XP_026190440.1"/>
    </source>
</evidence>
<dbReference type="SUPFAM" id="SSF52374">
    <property type="entry name" value="Nucleotidylyl transferase"/>
    <property type="match status" value="1"/>
</dbReference>
<dbReference type="AlphaFoldDB" id="A0A6P6RTL3"/>
<keyword evidence="6" id="KW-1185">Reference proteome</keyword>
<dbReference type="Pfam" id="PF02569">
    <property type="entry name" value="Pantoate_ligase"/>
    <property type="match status" value="1"/>
</dbReference>
<evidence type="ECO:0000256" key="2">
    <source>
        <dbReference type="ARBA" id="ARBA00022741"/>
    </source>
</evidence>
<evidence type="ECO:0000256" key="5">
    <source>
        <dbReference type="ARBA" id="ARBA00032806"/>
    </source>
</evidence>
<dbReference type="InterPro" id="IPR014729">
    <property type="entry name" value="Rossmann-like_a/b/a_fold"/>
</dbReference>
<keyword evidence="2" id="KW-0547">Nucleotide-binding</keyword>
<dbReference type="PANTHER" id="PTHR21299">
    <property type="entry name" value="CYTIDYLATE KINASE/PANTOATE-BETA-ALANINE LIGASE"/>
    <property type="match status" value="1"/>
</dbReference>
<dbReference type="Proteomes" id="UP000515125">
    <property type="component" value="Unplaced"/>
</dbReference>